<dbReference type="InterPro" id="IPR018389">
    <property type="entry name" value="DctP_fam"/>
</dbReference>
<dbReference type="PANTHER" id="PTHR33376:SF4">
    <property type="entry name" value="SIALIC ACID-BINDING PERIPLASMIC PROTEIN SIAP"/>
    <property type="match status" value="1"/>
</dbReference>
<evidence type="ECO:0000256" key="1">
    <source>
        <dbReference type="ARBA" id="ARBA00022729"/>
    </source>
</evidence>
<feature type="signal peptide" evidence="2">
    <location>
        <begin position="1"/>
        <end position="24"/>
    </location>
</feature>
<dbReference type="InterPro" id="IPR038404">
    <property type="entry name" value="TRAP_DctP_sf"/>
</dbReference>
<name>A0A918XPB8_9PROT</name>
<dbReference type="AlphaFoldDB" id="A0A918XPB8"/>
<dbReference type="PANTHER" id="PTHR33376">
    <property type="match status" value="1"/>
</dbReference>
<evidence type="ECO:0000256" key="2">
    <source>
        <dbReference type="SAM" id="SignalP"/>
    </source>
</evidence>
<dbReference type="Proteomes" id="UP000630353">
    <property type="component" value="Unassembled WGS sequence"/>
</dbReference>
<keyword evidence="4" id="KW-1185">Reference proteome</keyword>
<dbReference type="GO" id="GO:0055085">
    <property type="term" value="P:transmembrane transport"/>
    <property type="evidence" value="ECO:0007669"/>
    <property type="project" value="InterPro"/>
</dbReference>
<dbReference type="CDD" id="cd13603">
    <property type="entry name" value="PBP2_TRAP_Siap_TeaA_like"/>
    <property type="match status" value="1"/>
</dbReference>
<proteinExistence type="predicted"/>
<dbReference type="Pfam" id="PF03480">
    <property type="entry name" value="DctP"/>
    <property type="match status" value="1"/>
</dbReference>
<protein>
    <submittedName>
        <fullName evidence="3">C4-dicarboxylate ABC transporter substrate-binding protein</fullName>
    </submittedName>
</protein>
<dbReference type="EMBL" id="BMZS01000001">
    <property type="protein sequence ID" value="GHD41525.1"/>
    <property type="molecule type" value="Genomic_DNA"/>
</dbReference>
<dbReference type="RefSeq" id="WP_189987419.1">
    <property type="nucleotide sequence ID" value="NZ_BMZS01000001.1"/>
</dbReference>
<dbReference type="Gene3D" id="3.40.190.170">
    <property type="entry name" value="Bacterial extracellular solute-binding protein, family 7"/>
    <property type="match status" value="1"/>
</dbReference>
<evidence type="ECO:0000313" key="3">
    <source>
        <dbReference type="EMBL" id="GHD41525.1"/>
    </source>
</evidence>
<gene>
    <name evidence="3" type="ORF">GCM10017083_06080</name>
</gene>
<sequence length="331" mass="36405">MTHRIRLAGALVAAGLLAAATVPAAAEEIELHGAVQFDDNHAFNKALLKFEELTKACYGKPIKFVLHRNSELGLEKDYFNFMSKGVSVDYAIVSPSHMSTYSKMAPLMDMPFLFRDLDHWNKVLEQDGLAPIAEDVKKRADVILIGYAGGGTRNLIVKRPITNMEELKGLPMRVMGAPIQTRIFQAVEAAPTVIAYSEVYNAIQTGVIDAAENEAAGIEQMKFYEVGPEISLTQHAITVRPIGFSGKTFRRLPADLQDCIMKSGKEAGKHGRDIESSQDAAKLAKMESEGKLKTHKFTERGKLLELAEPVKKAYAEELGATETLEKINSIQ</sequence>
<comment type="caution">
    <text evidence="3">The sequence shown here is derived from an EMBL/GenBank/DDBJ whole genome shotgun (WGS) entry which is preliminary data.</text>
</comment>
<keyword evidence="1 2" id="KW-0732">Signal</keyword>
<accession>A0A918XPB8</accession>
<reference evidence="3" key="2">
    <citation type="submission" date="2020-09" db="EMBL/GenBank/DDBJ databases">
        <authorList>
            <person name="Sun Q."/>
            <person name="Kim S."/>
        </authorList>
    </citation>
    <scope>NUCLEOTIDE SEQUENCE</scope>
    <source>
        <strain evidence="3">KCTC 42651</strain>
    </source>
</reference>
<organism evidence="3 4">
    <name type="scientific">Thalassobaculum fulvum</name>
    <dbReference type="NCBI Taxonomy" id="1633335"/>
    <lineage>
        <taxon>Bacteria</taxon>
        <taxon>Pseudomonadati</taxon>
        <taxon>Pseudomonadota</taxon>
        <taxon>Alphaproteobacteria</taxon>
        <taxon>Rhodospirillales</taxon>
        <taxon>Thalassobaculaceae</taxon>
        <taxon>Thalassobaculum</taxon>
    </lineage>
</organism>
<dbReference type="NCBIfam" id="NF037995">
    <property type="entry name" value="TRAP_S1"/>
    <property type="match status" value="1"/>
</dbReference>
<feature type="chain" id="PRO_5037380875" evidence="2">
    <location>
        <begin position="25"/>
        <end position="331"/>
    </location>
</feature>
<reference evidence="3" key="1">
    <citation type="journal article" date="2014" name="Int. J. Syst. Evol. Microbiol.">
        <title>Complete genome sequence of Corynebacterium casei LMG S-19264T (=DSM 44701T), isolated from a smear-ripened cheese.</title>
        <authorList>
            <consortium name="US DOE Joint Genome Institute (JGI-PGF)"/>
            <person name="Walter F."/>
            <person name="Albersmeier A."/>
            <person name="Kalinowski J."/>
            <person name="Ruckert C."/>
        </authorList>
    </citation>
    <scope>NUCLEOTIDE SEQUENCE</scope>
    <source>
        <strain evidence="3">KCTC 42651</strain>
    </source>
</reference>
<evidence type="ECO:0000313" key="4">
    <source>
        <dbReference type="Proteomes" id="UP000630353"/>
    </source>
</evidence>